<comment type="caution">
    <text evidence="8">The sequence shown here is derived from an EMBL/GenBank/DDBJ whole genome shotgun (WGS) entry which is preliminary data.</text>
</comment>
<keyword evidence="3" id="KW-0731">Sigma factor</keyword>
<protein>
    <submittedName>
        <fullName evidence="8">RNA polymerase sigma factor</fullName>
    </submittedName>
</protein>
<dbReference type="CDD" id="cd06171">
    <property type="entry name" value="Sigma70_r4"/>
    <property type="match status" value="1"/>
</dbReference>
<evidence type="ECO:0000256" key="3">
    <source>
        <dbReference type="ARBA" id="ARBA00023082"/>
    </source>
</evidence>
<feature type="domain" description="RNA polymerase sigma factor 70 region 4 type 2" evidence="7">
    <location>
        <begin position="97"/>
        <end position="148"/>
    </location>
</feature>
<dbReference type="PANTHER" id="PTHR43133">
    <property type="entry name" value="RNA POLYMERASE ECF-TYPE SIGMA FACTO"/>
    <property type="match status" value="1"/>
</dbReference>
<accession>A0ABV6LK87</accession>
<evidence type="ECO:0000313" key="9">
    <source>
        <dbReference type="Proteomes" id="UP001589836"/>
    </source>
</evidence>
<dbReference type="InterPro" id="IPR036388">
    <property type="entry name" value="WH-like_DNA-bd_sf"/>
</dbReference>
<dbReference type="Pfam" id="PF08281">
    <property type="entry name" value="Sigma70_r4_2"/>
    <property type="match status" value="1"/>
</dbReference>
<dbReference type="InterPro" id="IPR039425">
    <property type="entry name" value="RNA_pol_sigma-70-like"/>
</dbReference>
<evidence type="ECO:0000259" key="7">
    <source>
        <dbReference type="Pfam" id="PF08281"/>
    </source>
</evidence>
<sequence length="160" mass="19165">MYEQYAADVYNYLFFLSRSKVVTEDMMQETFYRAYLHIEELQGDKVKPWLFTVAHRVLIDYKRKEKRVTPKEGAYFDLQCSKGELDEQLLVQERLEQTKAAIHKLPELQKQAIWLIGYYDFTHKEASRIMGVNTNHLRILLFRARKALRTMEEDYSEKSV</sequence>
<keyword evidence="2" id="KW-0805">Transcription regulation</keyword>
<dbReference type="PANTHER" id="PTHR43133:SF52">
    <property type="entry name" value="ECF RNA POLYMERASE SIGMA FACTOR SIGL"/>
    <property type="match status" value="1"/>
</dbReference>
<dbReference type="InterPro" id="IPR013324">
    <property type="entry name" value="RNA_pol_sigma_r3/r4-like"/>
</dbReference>
<evidence type="ECO:0000256" key="5">
    <source>
        <dbReference type="ARBA" id="ARBA00023163"/>
    </source>
</evidence>
<dbReference type="EMBL" id="JBHLTP010000003">
    <property type="protein sequence ID" value="MFC0522806.1"/>
    <property type="molecule type" value="Genomic_DNA"/>
</dbReference>
<dbReference type="InterPro" id="IPR013325">
    <property type="entry name" value="RNA_pol_sigma_r2"/>
</dbReference>
<dbReference type="InterPro" id="IPR007627">
    <property type="entry name" value="RNA_pol_sigma70_r2"/>
</dbReference>
<evidence type="ECO:0000256" key="1">
    <source>
        <dbReference type="ARBA" id="ARBA00010641"/>
    </source>
</evidence>
<keyword evidence="4" id="KW-0238">DNA-binding</keyword>
<dbReference type="Gene3D" id="1.10.10.10">
    <property type="entry name" value="Winged helix-like DNA-binding domain superfamily/Winged helix DNA-binding domain"/>
    <property type="match status" value="1"/>
</dbReference>
<evidence type="ECO:0000256" key="4">
    <source>
        <dbReference type="ARBA" id="ARBA00023125"/>
    </source>
</evidence>
<dbReference type="SUPFAM" id="SSF88946">
    <property type="entry name" value="Sigma2 domain of RNA polymerase sigma factors"/>
    <property type="match status" value="1"/>
</dbReference>
<comment type="similarity">
    <text evidence="1">Belongs to the sigma-70 factor family. ECF subfamily.</text>
</comment>
<gene>
    <name evidence="8" type="ORF">ACFFGV_04270</name>
</gene>
<dbReference type="InterPro" id="IPR013249">
    <property type="entry name" value="RNA_pol_sigma70_r4_t2"/>
</dbReference>
<feature type="domain" description="RNA polymerase sigma-70 region 2" evidence="6">
    <location>
        <begin position="1"/>
        <end position="67"/>
    </location>
</feature>
<dbReference type="InterPro" id="IPR014284">
    <property type="entry name" value="RNA_pol_sigma-70_dom"/>
</dbReference>
<dbReference type="RefSeq" id="WP_377345859.1">
    <property type="nucleotide sequence ID" value="NZ_JBHLTP010000003.1"/>
</dbReference>
<name>A0ABV6LK87_9BACI</name>
<organism evidence="8 9">
    <name type="scientific">Pontibacillus salicampi</name>
    <dbReference type="NCBI Taxonomy" id="1449801"/>
    <lineage>
        <taxon>Bacteria</taxon>
        <taxon>Bacillati</taxon>
        <taxon>Bacillota</taxon>
        <taxon>Bacilli</taxon>
        <taxon>Bacillales</taxon>
        <taxon>Bacillaceae</taxon>
        <taxon>Pontibacillus</taxon>
    </lineage>
</organism>
<evidence type="ECO:0000313" key="8">
    <source>
        <dbReference type="EMBL" id="MFC0522806.1"/>
    </source>
</evidence>
<dbReference type="NCBIfam" id="TIGR02937">
    <property type="entry name" value="sigma70-ECF"/>
    <property type="match status" value="1"/>
</dbReference>
<dbReference type="Pfam" id="PF04542">
    <property type="entry name" value="Sigma70_r2"/>
    <property type="match status" value="1"/>
</dbReference>
<keyword evidence="9" id="KW-1185">Reference proteome</keyword>
<proteinExistence type="inferred from homology"/>
<evidence type="ECO:0000256" key="2">
    <source>
        <dbReference type="ARBA" id="ARBA00023015"/>
    </source>
</evidence>
<dbReference type="Gene3D" id="1.10.1740.10">
    <property type="match status" value="1"/>
</dbReference>
<keyword evidence="5" id="KW-0804">Transcription</keyword>
<evidence type="ECO:0000259" key="6">
    <source>
        <dbReference type="Pfam" id="PF04542"/>
    </source>
</evidence>
<dbReference type="SUPFAM" id="SSF88659">
    <property type="entry name" value="Sigma3 and sigma4 domains of RNA polymerase sigma factors"/>
    <property type="match status" value="1"/>
</dbReference>
<reference evidence="8 9" key="1">
    <citation type="submission" date="2024-09" db="EMBL/GenBank/DDBJ databases">
        <authorList>
            <person name="Sun Q."/>
            <person name="Mori K."/>
        </authorList>
    </citation>
    <scope>NUCLEOTIDE SEQUENCE [LARGE SCALE GENOMIC DNA]</scope>
    <source>
        <strain evidence="8 9">NCAIM B.02529</strain>
    </source>
</reference>
<dbReference type="Proteomes" id="UP001589836">
    <property type="component" value="Unassembled WGS sequence"/>
</dbReference>